<proteinExistence type="predicted"/>
<reference evidence="2" key="1">
    <citation type="journal article" date="2014" name="BMC Genomics">
        <title>Characterizing the developmental transcriptome of the oriental fruit fly, Bactrocera dorsalis (Diptera: Tephritidae) through comparative genomic analysis with Drosophila melanogaster utilizing modENCODE datasets.</title>
        <authorList>
            <person name="Geib S.M."/>
            <person name="Calla B."/>
            <person name="Hall B."/>
            <person name="Hou S."/>
            <person name="Manoukis N.C."/>
        </authorList>
    </citation>
    <scope>NUCLEOTIDE SEQUENCE</scope>
    <source>
        <strain evidence="2">Punador</strain>
    </source>
</reference>
<organism evidence="2">
    <name type="scientific">Bactrocera dorsalis</name>
    <name type="common">Oriental fruit fly</name>
    <name type="synonym">Dacus dorsalis</name>
    <dbReference type="NCBI Taxonomy" id="27457"/>
    <lineage>
        <taxon>Eukaryota</taxon>
        <taxon>Metazoa</taxon>
        <taxon>Ecdysozoa</taxon>
        <taxon>Arthropoda</taxon>
        <taxon>Hexapoda</taxon>
        <taxon>Insecta</taxon>
        <taxon>Pterygota</taxon>
        <taxon>Neoptera</taxon>
        <taxon>Endopterygota</taxon>
        <taxon>Diptera</taxon>
        <taxon>Brachycera</taxon>
        <taxon>Muscomorpha</taxon>
        <taxon>Tephritoidea</taxon>
        <taxon>Tephritidae</taxon>
        <taxon>Bactrocera</taxon>
        <taxon>Bactrocera</taxon>
    </lineage>
</organism>
<protein>
    <recommendedName>
        <fullName evidence="1">Nonstructural protein WIV domain-containing protein</fullName>
    </recommendedName>
</protein>
<dbReference type="Pfam" id="PF22532">
    <property type="entry name" value="WIV_dom"/>
    <property type="match status" value="1"/>
</dbReference>
<dbReference type="AlphaFoldDB" id="A0A034VNC8"/>
<evidence type="ECO:0000259" key="1">
    <source>
        <dbReference type="Pfam" id="PF22532"/>
    </source>
</evidence>
<dbReference type="EMBL" id="GAKP01015891">
    <property type="protein sequence ID" value="JAC43061.1"/>
    <property type="molecule type" value="Transcribed_RNA"/>
</dbReference>
<dbReference type="InterPro" id="IPR054449">
    <property type="entry name" value="WIV_dom"/>
</dbReference>
<sequence length="179" mass="21023">MFWNLWSNFRQNIAAEFTRASIKQQKQLAATLAQHFVNDIYIFDEINYFCDAIDCSYNSIRYKYKNGKFAVLSFAAQKTMRDCNQFLQFNDNKEDVSMDKIGVFFLFEAVLLSQASLKTYKKKIEFDDITKSRPTIKERTDLMRKILNNYDKLNNNQPTRDEKGGDVIVFEEKARKGGK</sequence>
<accession>A0A034VNC8</accession>
<dbReference type="EMBL" id="GAKP01015889">
    <property type="protein sequence ID" value="JAC43063.1"/>
    <property type="molecule type" value="Transcribed_RNA"/>
</dbReference>
<name>A0A034VNC8_BACDO</name>
<feature type="domain" description="Nonstructural protein WIV" evidence="1">
    <location>
        <begin position="15"/>
        <end position="77"/>
    </location>
</feature>
<dbReference type="EMBL" id="GAKP01015893">
    <property type="protein sequence ID" value="JAC43059.1"/>
    <property type="molecule type" value="Transcribed_RNA"/>
</dbReference>
<evidence type="ECO:0000313" key="2">
    <source>
        <dbReference type="EMBL" id="JAC43063.1"/>
    </source>
</evidence>